<dbReference type="AlphaFoldDB" id="A0A917IYM3"/>
<gene>
    <name evidence="2" type="ORF">GCM10011379_23690</name>
</gene>
<accession>A0A917IYM3</accession>
<evidence type="ECO:0000313" key="2">
    <source>
        <dbReference type="EMBL" id="GGH67913.1"/>
    </source>
</evidence>
<reference evidence="2" key="1">
    <citation type="journal article" date="2014" name="Int. J. Syst. Evol. Microbiol.">
        <title>Complete genome sequence of Corynebacterium casei LMG S-19264T (=DSM 44701T), isolated from a smear-ripened cheese.</title>
        <authorList>
            <consortium name="US DOE Joint Genome Institute (JGI-PGF)"/>
            <person name="Walter F."/>
            <person name="Albersmeier A."/>
            <person name="Kalinowski J."/>
            <person name="Ruckert C."/>
        </authorList>
    </citation>
    <scope>NUCLEOTIDE SEQUENCE</scope>
    <source>
        <strain evidence="2">CGMCC 1.15290</strain>
    </source>
</reference>
<evidence type="ECO:0008006" key="4">
    <source>
        <dbReference type="Google" id="ProtNLM"/>
    </source>
</evidence>
<proteinExistence type="predicted"/>
<organism evidence="2 3">
    <name type="scientific">Filimonas zeae</name>
    <dbReference type="NCBI Taxonomy" id="1737353"/>
    <lineage>
        <taxon>Bacteria</taxon>
        <taxon>Pseudomonadati</taxon>
        <taxon>Bacteroidota</taxon>
        <taxon>Chitinophagia</taxon>
        <taxon>Chitinophagales</taxon>
        <taxon>Chitinophagaceae</taxon>
        <taxon>Filimonas</taxon>
    </lineage>
</organism>
<feature type="signal peptide" evidence="1">
    <location>
        <begin position="1"/>
        <end position="26"/>
    </location>
</feature>
<sequence length="286" mass="29821">MKAFVHTLMKRTTAALLVLGALQANAQTINKPVKLPADLYVGGDYTKGTSTSTGSTLFCAENTGFTLTAGLNDPVTNAPFTGYTWEEQQTGTNTFGTVANGTATNEKLVISSATPGWHTYKVTAALSGNACPPEPNYFTVYVLPKLKVTAESNKPDAPSHTFCADNGAPATPAAQIKFTGTVVFDGTPNSLPGLENLTPADFELTYSWTKTDGVTPTVVGSTKDYTVNDAATTGATTTVNYTYELTAAYAVKSCGVYKGIATLNGSTTTATVTVTPKPGKPAITIQ</sequence>
<feature type="chain" id="PRO_5037596789" description="PKD domain-containing protein" evidence="1">
    <location>
        <begin position="27"/>
        <end position="286"/>
    </location>
</feature>
<evidence type="ECO:0000313" key="3">
    <source>
        <dbReference type="Proteomes" id="UP000627292"/>
    </source>
</evidence>
<name>A0A917IYM3_9BACT</name>
<evidence type="ECO:0000256" key="1">
    <source>
        <dbReference type="SAM" id="SignalP"/>
    </source>
</evidence>
<keyword evidence="1" id="KW-0732">Signal</keyword>
<dbReference type="EMBL" id="BMIB01000002">
    <property type="protein sequence ID" value="GGH67913.1"/>
    <property type="molecule type" value="Genomic_DNA"/>
</dbReference>
<dbReference type="RefSeq" id="WP_188952314.1">
    <property type="nucleotide sequence ID" value="NZ_BMIB01000002.1"/>
</dbReference>
<protein>
    <recommendedName>
        <fullName evidence="4">PKD domain-containing protein</fullName>
    </recommendedName>
</protein>
<reference evidence="2" key="2">
    <citation type="submission" date="2020-09" db="EMBL/GenBank/DDBJ databases">
        <authorList>
            <person name="Sun Q."/>
            <person name="Zhou Y."/>
        </authorList>
    </citation>
    <scope>NUCLEOTIDE SEQUENCE</scope>
    <source>
        <strain evidence="2">CGMCC 1.15290</strain>
    </source>
</reference>
<comment type="caution">
    <text evidence="2">The sequence shown here is derived from an EMBL/GenBank/DDBJ whole genome shotgun (WGS) entry which is preliminary data.</text>
</comment>
<dbReference type="Proteomes" id="UP000627292">
    <property type="component" value="Unassembled WGS sequence"/>
</dbReference>
<keyword evidence="3" id="KW-1185">Reference proteome</keyword>